<dbReference type="EMBL" id="CP033578">
    <property type="protein sequence ID" value="AYV23168.1"/>
    <property type="molecule type" value="Genomic_DNA"/>
</dbReference>
<dbReference type="GeneID" id="64089047"/>
<dbReference type="Gene3D" id="3.10.20.850">
    <property type="entry name" value="Protein of unknown function DUF3861"/>
    <property type="match status" value="1"/>
</dbReference>
<dbReference type="AlphaFoldDB" id="A0A3G4VGP6"/>
<organism evidence="1 2">
    <name type="scientific">Vibrio mediterranei</name>
    <dbReference type="NCBI Taxonomy" id="689"/>
    <lineage>
        <taxon>Bacteria</taxon>
        <taxon>Pseudomonadati</taxon>
        <taxon>Pseudomonadota</taxon>
        <taxon>Gammaproteobacteria</taxon>
        <taxon>Vibrionales</taxon>
        <taxon>Vibrionaceae</taxon>
        <taxon>Vibrio</taxon>
    </lineage>
</organism>
<dbReference type="Proteomes" id="UP000279760">
    <property type="component" value="Chromosome 2"/>
</dbReference>
<reference evidence="1 2" key="1">
    <citation type="submission" date="2018-11" db="EMBL/GenBank/DDBJ databases">
        <title>Complete Genome Sequence of Vbrio mediterranei 117-T6: a Potential Pathogen Bacteria Isolated from the Conchocelis of Pyropia.</title>
        <authorList>
            <person name="Liu Q."/>
        </authorList>
    </citation>
    <scope>NUCLEOTIDE SEQUENCE [LARGE SCALE GENOMIC DNA]</scope>
    <source>
        <strain evidence="1 2">117-T6</strain>
    </source>
</reference>
<gene>
    <name evidence="1" type="ORF">ECB94_17830</name>
</gene>
<proteinExistence type="predicted"/>
<dbReference type="InterPro" id="IPR024476">
    <property type="entry name" value="DUF3861"/>
</dbReference>
<evidence type="ECO:0000313" key="2">
    <source>
        <dbReference type="Proteomes" id="UP000279760"/>
    </source>
</evidence>
<sequence>MNSLNSKHNTYRITIEETNTKAERELQTMTFEIEDREDMFAIVEKMKQSSGLDEQAATRLGVSIRLLGPLMMQDRKHPLFSDFMPHFKTFMQNLKKTIKGQ</sequence>
<dbReference type="Pfam" id="PF12977">
    <property type="entry name" value="DUF3861"/>
    <property type="match status" value="1"/>
</dbReference>
<evidence type="ECO:0000313" key="1">
    <source>
        <dbReference type="EMBL" id="AYV23168.1"/>
    </source>
</evidence>
<dbReference type="InterPro" id="IPR038194">
    <property type="entry name" value="DUF3861_sf"/>
</dbReference>
<accession>A0A3G4VGP6</accession>
<name>A0A3G4VGP6_9VIBR</name>
<dbReference type="RefSeq" id="WP_006069489.1">
    <property type="nucleotide sequence ID" value="NZ_CP033578.1"/>
</dbReference>
<protein>
    <submittedName>
        <fullName evidence="1">DUF3861 family protein</fullName>
    </submittedName>
</protein>